<feature type="non-terminal residue" evidence="1">
    <location>
        <position position="201"/>
    </location>
</feature>
<keyword evidence="2" id="KW-1185">Reference proteome</keyword>
<evidence type="ECO:0000313" key="2">
    <source>
        <dbReference type="Proteomes" id="UP000275408"/>
    </source>
</evidence>
<dbReference type="EMBL" id="RCHS01000832">
    <property type="protein sequence ID" value="RMX56505.1"/>
    <property type="molecule type" value="Genomic_DNA"/>
</dbReference>
<protein>
    <submittedName>
        <fullName evidence="1">Uncharacterized protein</fullName>
    </submittedName>
</protein>
<reference evidence="1 2" key="1">
    <citation type="journal article" date="2018" name="Sci. Rep.">
        <title>Comparative analysis of the Pocillopora damicornis genome highlights role of immune system in coral evolution.</title>
        <authorList>
            <person name="Cunning R."/>
            <person name="Bay R.A."/>
            <person name="Gillette P."/>
            <person name="Baker A.C."/>
            <person name="Traylor-Knowles N."/>
        </authorList>
    </citation>
    <scope>NUCLEOTIDE SEQUENCE [LARGE SCALE GENOMIC DNA]</scope>
    <source>
        <strain evidence="1">RSMAS</strain>
        <tissue evidence="1">Whole animal</tissue>
    </source>
</reference>
<comment type="caution">
    <text evidence="1">The sequence shown here is derived from an EMBL/GenBank/DDBJ whole genome shotgun (WGS) entry which is preliminary data.</text>
</comment>
<gene>
    <name evidence="1" type="ORF">pdam_00023896</name>
</gene>
<dbReference type="AlphaFoldDB" id="A0A3M6US83"/>
<name>A0A3M6US83_POCDA</name>
<sequence>MAIQKLFSVTAKNQLQIVTLLMKGNQATGFSVIPYIQGVTEPIKRILNSHNVKVAQKPFQTLGHIFAKPKDPVTKEQRTDAIYSIPCNDCDNEYIGQTVSLVHVINIYMYVYLLELDGPNLYEMIENRNEGLQVPENYLEVFTESPTTQPEVPAPTQAEIEKSYFTKANAKESLFAEHDVMESRYKMVKLLVDNLIQGQLI</sequence>
<accession>A0A3M6US83</accession>
<dbReference type="Proteomes" id="UP000275408">
    <property type="component" value="Unassembled WGS sequence"/>
</dbReference>
<organism evidence="1 2">
    <name type="scientific">Pocillopora damicornis</name>
    <name type="common">Cauliflower coral</name>
    <name type="synonym">Millepora damicornis</name>
    <dbReference type="NCBI Taxonomy" id="46731"/>
    <lineage>
        <taxon>Eukaryota</taxon>
        <taxon>Metazoa</taxon>
        <taxon>Cnidaria</taxon>
        <taxon>Anthozoa</taxon>
        <taxon>Hexacorallia</taxon>
        <taxon>Scleractinia</taxon>
        <taxon>Astrocoeniina</taxon>
        <taxon>Pocilloporidae</taxon>
        <taxon>Pocillopora</taxon>
    </lineage>
</organism>
<evidence type="ECO:0000313" key="1">
    <source>
        <dbReference type="EMBL" id="RMX56505.1"/>
    </source>
</evidence>
<proteinExistence type="predicted"/>